<accession>A0A1I8INL3</accession>
<reference evidence="6" key="1">
    <citation type="submission" date="2016-11" db="UniProtKB">
        <authorList>
            <consortium name="WormBaseParasite"/>
        </authorList>
    </citation>
    <scope>IDENTIFICATION</scope>
</reference>
<feature type="region of interest" description="Disordered" evidence="3">
    <location>
        <begin position="480"/>
        <end position="513"/>
    </location>
</feature>
<dbReference type="AlphaFoldDB" id="A0A1I8INL3"/>
<dbReference type="Proteomes" id="UP000095280">
    <property type="component" value="Unplaced"/>
</dbReference>
<evidence type="ECO:0000313" key="6">
    <source>
        <dbReference type="WBParaSite" id="maker-uti_cns_0014758-snap-gene-0.4-mRNA-1"/>
    </source>
</evidence>
<keyword evidence="4" id="KW-0812">Transmembrane</keyword>
<evidence type="ECO:0000256" key="1">
    <source>
        <dbReference type="ARBA" id="ARBA00023157"/>
    </source>
</evidence>
<evidence type="ECO:0000313" key="5">
    <source>
        <dbReference type="Proteomes" id="UP000095280"/>
    </source>
</evidence>
<evidence type="ECO:0000256" key="4">
    <source>
        <dbReference type="SAM" id="Phobius"/>
    </source>
</evidence>
<keyword evidence="1" id="KW-1015">Disulfide bond</keyword>
<feature type="region of interest" description="Disordered" evidence="3">
    <location>
        <begin position="315"/>
        <end position="353"/>
    </location>
</feature>
<evidence type="ECO:0000256" key="3">
    <source>
        <dbReference type="SAM" id="MobiDB-lite"/>
    </source>
</evidence>
<name>A0A1I8INL3_9PLAT</name>
<keyword evidence="4" id="KW-1133">Transmembrane helix</keyword>
<dbReference type="PROSITE" id="PS50068">
    <property type="entry name" value="LDLRA_2"/>
    <property type="match status" value="1"/>
</dbReference>
<proteinExistence type="predicted"/>
<feature type="transmembrane region" description="Helical" evidence="4">
    <location>
        <begin position="272"/>
        <end position="298"/>
    </location>
</feature>
<protein>
    <submittedName>
        <fullName evidence="6">CUB domain-containing protein</fullName>
    </submittedName>
</protein>
<sequence>CRFCEPGALCLDWDRAWLESYQPGLNTGWDFRIQLADLQTVGREKLIECGGGGPNRVSHALVHLPLAELLPPNFGSSGGGSPLLYEFFLAPSGKVANHSKVKDKQGAMVLGHAKHQQACAHFSDRLPSPNSIATRLCGAAQNELSLSLLLVPGASRGQQDNLASACGFCSKPDSLYFDSAIADLTAGGHWKLLLPIQHTTGLEITASLFTAASDLDADCPFRCDNHANCIGWDRVCDERSDCDSGADEEVSFCSEIRQQKTDSAPSRQPRTVWWVLGISIAIVILLALVLIQTALLVVRHKNCASHFDASSDASSEISREFSSGSGGINNASSGRSRRHQQRRREPALASRASPPIRSEFLQRLLAGRTPSQAELADNPAPPPVVLSQQRLLEQQQLRRLRQLAGAVPPPPLRQPPPFAGGAPEDSGGEFDVPMPVPAQAGVAQQRPRLEDSGFSGDDLGRCRMAPLGLSQFRSSACVPRLPNRRISPPPQSSRGQKKSILPVRPRSKRTVSATNDVISDRRWQNSVSSHCLDGGSPWPAGRPCVTVVGSRRCRTSDCAVRISSSSPSATPGGCSGSDSCRGFLRCCRGCSCCAPPASPCWPNSSRRSRRLSREVGRAVEASAPVAAAAAAAATAAAEARSLVERDGAMPLLRGSGFESALACGSCSKIDPTTRADPPRHTGADLKRFLREQQRLS</sequence>
<dbReference type="WBParaSite" id="maker-uti_cns_0014758-snap-gene-0.4-mRNA-1">
    <property type="protein sequence ID" value="maker-uti_cns_0014758-snap-gene-0.4-mRNA-1"/>
    <property type="gene ID" value="maker-uti_cns_0014758-snap-gene-0.4"/>
</dbReference>
<keyword evidence="4" id="KW-0472">Membrane</keyword>
<dbReference type="InterPro" id="IPR002172">
    <property type="entry name" value="LDrepeatLR_classA_rpt"/>
</dbReference>
<comment type="caution">
    <text evidence="2">Lacks conserved residue(s) required for the propagation of feature annotation.</text>
</comment>
<feature type="compositionally biased region" description="Low complexity" evidence="3">
    <location>
        <begin position="315"/>
        <end position="334"/>
    </location>
</feature>
<feature type="compositionally biased region" description="Pro residues" evidence="3">
    <location>
        <begin position="407"/>
        <end position="418"/>
    </location>
</feature>
<keyword evidence="5" id="KW-1185">Reference proteome</keyword>
<evidence type="ECO:0000256" key="2">
    <source>
        <dbReference type="PROSITE-ProRule" id="PRU00124"/>
    </source>
</evidence>
<feature type="region of interest" description="Disordered" evidence="3">
    <location>
        <begin position="405"/>
        <end position="435"/>
    </location>
</feature>
<organism evidence="5 6">
    <name type="scientific">Macrostomum lignano</name>
    <dbReference type="NCBI Taxonomy" id="282301"/>
    <lineage>
        <taxon>Eukaryota</taxon>
        <taxon>Metazoa</taxon>
        <taxon>Spiralia</taxon>
        <taxon>Lophotrochozoa</taxon>
        <taxon>Platyhelminthes</taxon>
        <taxon>Rhabditophora</taxon>
        <taxon>Macrostomorpha</taxon>
        <taxon>Macrostomida</taxon>
        <taxon>Macrostomidae</taxon>
        <taxon>Macrostomum</taxon>
    </lineage>
</organism>
<feature type="region of interest" description="Disordered" evidence="3">
    <location>
        <begin position="440"/>
        <end position="459"/>
    </location>
</feature>